<dbReference type="InterPro" id="IPR024079">
    <property type="entry name" value="MetalloPept_cat_dom_sf"/>
</dbReference>
<comment type="similarity">
    <text evidence="1">Belongs to the peptidase M43B family.</text>
</comment>
<keyword evidence="3" id="KW-0479">Metal-binding</keyword>
<evidence type="ECO:0000259" key="9">
    <source>
        <dbReference type="Pfam" id="PF05572"/>
    </source>
</evidence>
<dbReference type="Gene3D" id="3.40.390.10">
    <property type="entry name" value="Collagenase (Catalytic Domain)"/>
    <property type="match status" value="1"/>
</dbReference>
<name>A0A1Y1Y9E0_9PLEO</name>
<comment type="caution">
    <text evidence="10">The sequence shown here is derived from an EMBL/GenBank/DDBJ whole genome shotgun (WGS) entry which is preliminary data.</text>
</comment>
<evidence type="ECO:0000313" key="10">
    <source>
        <dbReference type="EMBL" id="ORX94603.1"/>
    </source>
</evidence>
<dbReference type="InterPro" id="IPR008754">
    <property type="entry name" value="Peptidase_M43"/>
</dbReference>
<protein>
    <recommendedName>
        <fullName evidence="9">Peptidase M43 pregnancy-associated plasma-A domain-containing protein</fullName>
    </recommendedName>
</protein>
<keyword evidence="5" id="KW-0378">Hydrolase</keyword>
<evidence type="ECO:0000256" key="2">
    <source>
        <dbReference type="ARBA" id="ARBA00022670"/>
    </source>
</evidence>
<dbReference type="EMBL" id="MCFA01000304">
    <property type="protein sequence ID" value="ORX94603.1"/>
    <property type="molecule type" value="Genomic_DNA"/>
</dbReference>
<dbReference type="OrthoDB" id="536211at2759"/>
<proteinExistence type="inferred from homology"/>
<dbReference type="Proteomes" id="UP000193144">
    <property type="component" value="Unassembled WGS sequence"/>
</dbReference>
<keyword evidence="2" id="KW-0645">Protease</keyword>
<keyword evidence="7" id="KW-0482">Metalloprotease</keyword>
<organism evidence="10 11">
    <name type="scientific">Clohesyomyces aquaticus</name>
    <dbReference type="NCBI Taxonomy" id="1231657"/>
    <lineage>
        <taxon>Eukaryota</taxon>
        <taxon>Fungi</taxon>
        <taxon>Dikarya</taxon>
        <taxon>Ascomycota</taxon>
        <taxon>Pezizomycotina</taxon>
        <taxon>Dothideomycetes</taxon>
        <taxon>Pleosporomycetidae</taxon>
        <taxon>Pleosporales</taxon>
        <taxon>Lindgomycetaceae</taxon>
        <taxon>Clohesyomyces</taxon>
    </lineage>
</organism>
<evidence type="ECO:0000256" key="6">
    <source>
        <dbReference type="ARBA" id="ARBA00022833"/>
    </source>
</evidence>
<dbReference type="AlphaFoldDB" id="A0A1Y1Y9E0"/>
<evidence type="ECO:0000256" key="5">
    <source>
        <dbReference type="ARBA" id="ARBA00022801"/>
    </source>
</evidence>
<evidence type="ECO:0000256" key="8">
    <source>
        <dbReference type="ARBA" id="ARBA00023157"/>
    </source>
</evidence>
<accession>A0A1Y1Y9E0</accession>
<keyword evidence="11" id="KW-1185">Reference proteome</keyword>
<evidence type="ECO:0000256" key="7">
    <source>
        <dbReference type="ARBA" id="ARBA00023049"/>
    </source>
</evidence>
<dbReference type="SUPFAM" id="SSF55486">
    <property type="entry name" value="Metalloproteases ('zincins'), catalytic domain"/>
    <property type="match status" value="1"/>
</dbReference>
<dbReference type="GO" id="GO:0008237">
    <property type="term" value="F:metallopeptidase activity"/>
    <property type="evidence" value="ECO:0007669"/>
    <property type="project" value="UniProtKB-KW"/>
</dbReference>
<feature type="domain" description="Peptidase M43 pregnancy-associated plasma-A" evidence="9">
    <location>
        <begin position="174"/>
        <end position="241"/>
    </location>
</feature>
<dbReference type="GO" id="GO:0046872">
    <property type="term" value="F:metal ion binding"/>
    <property type="evidence" value="ECO:0007669"/>
    <property type="project" value="UniProtKB-KW"/>
</dbReference>
<reference evidence="10 11" key="1">
    <citation type="submission" date="2016-07" db="EMBL/GenBank/DDBJ databases">
        <title>Pervasive Adenine N6-methylation of Active Genes in Fungi.</title>
        <authorList>
            <consortium name="DOE Joint Genome Institute"/>
            <person name="Mondo S.J."/>
            <person name="Dannebaum R.O."/>
            <person name="Kuo R.C."/>
            <person name="Labutti K."/>
            <person name="Haridas S."/>
            <person name="Kuo A."/>
            <person name="Salamov A."/>
            <person name="Ahrendt S.R."/>
            <person name="Lipzen A."/>
            <person name="Sullivan W."/>
            <person name="Andreopoulos W.B."/>
            <person name="Clum A."/>
            <person name="Lindquist E."/>
            <person name="Daum C."/>
            <person name="Ramamoorthy G.K."/>
            <person name="Gryganskyi A."/>
            <person name="Culley D."/>
            <person name="Magnuson J.K."/>
            <person name="James T.Y."/>
            <person name="O'Malley M.A."/>
            <person name="Stajich J.E."/>
            <person name="Spatafora J.W."/>
            <person name="Visel A."/>
            <person name="Grigoriev I.V."/>
        </authorList>
    </citation>
    <scope>NUCLEOTIDE SEQUENCE [LARGE SCALE GENOMIC DNA]</scope>
    <source>
        <strain evidence="10 11">CBS 115471</strain>
    </source>
</reference>
<dbReference type="PANTHER" id="PTHR47466">
    <property type="match status" value="1"/>
</dbReference>
<dbReference type="GO" id="GO:0006508">
    <property type="term" value="P:proteolysis"/>
    <property type="evidence" value="ECO:0007669"/>
    <property type="project" value="UniProtKB-KW"/>
</dbReference>
<dbReference type="Pfam" id="PF05572">
    <property type="entry name" value="Peptidase_M43"/>
    <property type="match status" value="1"/>
</dbReference>
<keyword evidence="6" id="KW-0862">Zinc</keyword>
<evidence type="ECO:0000256" key="3">
    <source>
        <dbReference type="ARBA" id="ARBA00022723"/>
    </source>
</evidence>
<gene>
    <name evidence="10" type="ORF">BCR34DRAFT_579869</name>
</gene>
<evidence type="ECO:0000256" key="4">
    <source>
        <dbReference type="ARBA" id="ARBA00022729"/>
    </source>
</evidence>
<keyword evidence="8" id="KW-1015">Disulfide bond</keyword>
<evidence type="ECO:0000256" key="1">
    <source>
        <dbReference type="ARBA" id="ARBA00008721"/>
    </source>
</evidence>
<sequence>MDKFVQDFKTAAQILKEVENGLSHIDIPGVAKAPKYHPRPVCITRNITVPTHFTVFATNYTTSSQVTVEVLKTQVDIMNDAYLNLGIQFFISSFSYHVGEEFRPFAQHDLNRIDDRENKNNKEYISYVERRKQENRYGGFDEINVWIVESLTAPSCDRGVYTDGYCTLARQLTYADRSVDGCVINMATLPNVTFNGLGPSNGSTLVHEIGHWFNLDHAFPEEPGKGGGCDGESDGIADTFQIPNDPDVKFEDYQPQCCHSGFGKSLQFF</sequence>
<dbReference type="PANTHER" id="PTHR47466:SF1">
    <property type="entry name" value="METALLOPROTEASE MEP1 (AFU_ORTHOLOGUE AFUA_1G07730)-RELATED"/>
    <property type="match status" value="1"/>
</dbReference>
<keyword evidence="4" id="KW-0732">Signal</keyword>
<evidence type="ECO:0000313" key="11">
    <source>
        <dbReference type="Proteomes" id="UP000193144"/>
    </source>
</evidence>